<reference evidence="12 13" key="1">
    <citation type="submission" date="2019-01" db="EMBL/GenBank/DDBJ databases">
        <authorList>
            <person name="Ferrante I. M."/>
        </authorList>
    </citation>
    <scope>NUCLEOTIDE SEQUENCE [LARGE SCALE GENOMIC DNA]</scope>
    <source>
        <strain evidence="12 13">B856</strain>
    </source>
</reference>
<proteinExistence type="inferred from homology"/>
<evidence type="ECO:0000256" key="2">
    <source>
        <dbReference type="ARBA" id="ARBA00006375"/>
    </source>
</evidence>
<comment type="subcellular location">
    <subcellularLocation>
        <location evidence="1">Mitochondrion membrane</location>
        <topology evidence="1">Multi-pass membrane protein</topology>
    </subcellularLocation>
</comment>
<keyword evidence="13" id="KW-1185">Reference proteome</keyword>
<dbReference type="InterPro" id="IPR050567">
    <property type="entry name" value="Mitochondrial_Carrier"/>
</dbReference>
<dbReference type="SUPFAM" id="SSF103506">
    <property type="entry name" value="Mitochondrial carrier"/>
    <property type="match status" value="1"/>
</dbReference>
<keyword evidence="6" id="KW-1133">Transmembrane helix</keyword>
<evidence type="ECO:0000256" key="4">
    <source>
        <dbReference type="ARBA" id="ARBA00022692"/>
    </source>
</evidence>
<keyword evidence="7" id="KW-0496">Mitochondrion</keyword>
<evidence type="ECO:0000256" key="8">
    <source>
        <dbReference type="ARBA" id="ARBA00023136"/>
    </source>
</evidence>
<dbReference type="EMBL" id="CAACVS010000572">
    <property type="protein sequence ID" value="VEU43676.1"/>
    <property type="molecule type" value="Genomic_DNA"/>
</dbReference>
<dbReference type="InterPro" id="IPR023395">
    <property type="entry name" value="MCP_dom_sf"/>
</dbReference>
<dbReference type="InterPro" id="IPR018108">
    <property type="entry name" value="MCP_transmembrane"/>
</dbReference>
<dbReference type="PRINTS" id="PR00926">
    <property type="entry name" value="MITOCARRIER"/>
</dbReference>
<dbReference type="PANTHER" id="PTHR45624:SF10">
    <property type="entry name" value="SLC (SOLUTE CARRIER) HOMOLOG"/>
    <property type="match status" value="1"/>
</dbReference>
<dbReference type="GO" id="GO:0031966">
    <property type="term" value="C:mitochondrial membrane"/>
    <property type="evidence" value="ECO:0007669"/>
    <property type="project" value="UniProtKB-SubCell"/>
</dbReference>
<evidence type="ECO:0000313" key="12">
    <source>
        <dbReference type="EMBL" id="VEU43676.1"/>
    </source>
</evidence>
<feature type="repeat" description="Solcar" evidence="9">
    <location>
        <begin position="137"/>
        <end position="230"/>
    </location>
</feature>
<evidence type="ECO:0000256" key="10">
    <source>
        <dbReference type="RuleBase" id="RU000488"/>
    </source>
</evidence>
<keyword evidence="3 10" id="KW-0813">Transport</keyword>
<dbReference type="AlphaFoldDB" id="A0A448ZNR8"/>
<keyword evidence="8 9" id="KW-0472">Membrane</keyword>
<accession>A0A448ZNR8</accession>
<dbReference type="OrthoDB" id="193856at2759"/>
<keyword evidence="5" id="KW-0677">Repeat</keyword>
<feature type="repeat" description="Solcar" evidence="9">
    <location>
        <begin position="33"/>
        <end position="119"/>
    </location>
</feature>
<evidence type="ECO:0000256" key="5">
    <source>
        <dbReference type="ARBA" id="ARBA00022737"/>
    </source>
</evidence>
<sequence length="385" mass="40718">MKKDGIAEPPGRSGYAHVSQRPGHAKHCREARGAVWKDLLAGGIAGTVGIGIGHPFDTIKVRFQQGHTPPEAKRAGIPTARTPQPSPYRGLYRGLGAPLATAALVNASVFCVYGATARQWDELFGTTTTWEESSTASAIGREAFCGGVTGFATSLLICPIELVKVQLQTLRPPRQGSFQPSPPGTLSVARQILGSEHGLRGLYRGLLATALRQTPSLAIYFPVYRSLKDRLGGTGGTPTREPSWYSSALAGGLAGCVSWAVVYPIDVLKSRIQSLPMEAPARERSLRRVARQTLRNEGLVRLMCSGGLAVTLLRAFPVNGAIFFVYELASERLAPLGNPLGSNGKSVIGAETSLAAAGIGGASSRLRGRITSQVECSEFNATADV</sequence>
<organism evidence="12 13">
    <name type="scientific">Pseudo-nitzschia multistriata</name>
    <dbReference type="NCBI Taxonomy" id="183589"/>
    <lineage>
        <taxon>Eukaryota</taxon>
        <taxon>Sar</taxon>
        <taxon>Stramenopiles</taxon>
        <taxon>Ochrophyta</taxon>
        <taxon>Bacillariophyta</taxon>
        <taxon>Bacillariophyceae</taxon>
        <taxon>Bacillariophycidae</taxon>
        <taxon>Bacillariales</taxon>
        <taxon>Bacillariaceae</taxon>
        <taxon>Pseudo-nitzschia</taxon>
    </lineage>
</organism>
<evidence type="ECO:0000256" key="3">
    <source>
        <dbReference type="ARBA" id="ARBA00022448"/>
    </source>
</evidence>
<dbReference type="Gene3D" id="1.50.40.10">
    <property type="entry name" value="Mitochondrial carrier domain"/>
    <property type="match status" value="2"/>
</dbReference>
<evidence type="ECO:0000313" key="13">
    <source>
        <dbReference type="Proteomes" id="UP000291116"/>
    </source>
</evidence>
<evidence type="ECO:0000256" key="1">
    <source>
        <dbReference type="ARBA" id="ARBA00004225"/>
    </source>
</evidence>
<dbReference type="PANTHER" id="PTHR45624">
    <property type="entry name" value="MITOCHONDRIAL BASIC AMINO ACIDS TRANSPORTER-RELATED"/>
    <property type="match status" value="1"/>
</dbReference>
<comment type="similarity">
    <text evidence="2 10">Belongs to the mitochondrial carrier (TC 2.A.29) family.</text>
</comment>
<evidence type="ECO:0000256" key="9">
    <source>
        <dbReference type="PROSITE-ProRule" id="PRU00282"/>
    </source>
</evidence>
<evidence type="ECO:0008006" key="14">
    <source>
        <dbReference type="Google" id="ProtNLM"/>
    </source>
</evidence>
<protein>
    <recommendedName>
        <fullName evidence="14">Mitochondrial carrier protein</fullName>
    </recommendedName>
</protein>
<evidence type="ECO:0000256" key="7">
    <source>
        <dbReference type="ARBA" id="ARBA00023128"/>
    </source>
</evidence>
<name>A0A448ZNR8_9STRA</name>
<evidence type="ECO:0000256" key="11">
    <source>
        <dbReference type="SAM" id="MobiDB-lite"/>
    </source>
</evidence>
<dbReference type="Pfam" id="PF00153">
    <property type="entry name" value="Mito_carr"/>
    <property type="match status" value="3"/>
</dbReference>
<dbReference type="PROSITE" id="PS50920">
    <property type="entry name" value="SOLCAR"/>
    <property type="match status" value="3"/>
</dbReference>
<gene>
    <name evidence="12" type="ORF">PSNMU_V1.4_AUG-EV-PASAV3_0107230</name>
</gene>
<dbReference type="InterPro" id="IPR002067">
    <property type="entry name" value="MCP"/>
</dbReference>
<dbReference type="GO" id="GO:0022857">
    <property type="term" value="F:transmembrane transporter activity"/>
    <property type="evidence" value="ECO:0007669"/>
    <property type="project" value="TreeGrafter"/>
</dbReference>
<dbReference type="Proteomes" id="UP000291116">
    <property type="component" value="Unassembled WGS sequence"/>
</dbReference>
<evidence type="ECO:0000256" key="6">
    <source>
        <dbReference type="ARBA" id="ARBA00022989"/>
    </source>
</evidence>
<feature type="region of interest" description="Disordered" evidence="11">
    <location>
        <begin position="1"/>
        <end position="26"/>
    </location>
</feature>
<keyword evidence="4 9" id="KW-0812">Transmembrane</keyword>
<feature type="repeat" description="Solcar" evidence="9">
    <location>
        <begin position="242"/>
        <end position="332"/>
    </location>
</feature>